<comment type="caution">
    <text evidence="1">The sequence shown here is derived from an EMBL/GenBank/DDBJ whole genome shotgun (WGS) entry which is preliminary data.</text>
</comment>
<name>A0AAD5XFC0_9FUNG</name>
<proteinExistence type="predicted"/>
<organism evidence="1 2">
    <name type="scientific">Physocladia obscura</name>
    <dbReference type="NCBI Taxonomy" id="109957"/>
    <lineage>
        <taxon>Eukaryota</taxon>
        <taxon>Fungi</taxon>
        <taxon>Fungi incertae sedis</taxon>
        <taxon>Chytridiomycota</taxon>
        <taxon>Chytridiomycota incertae sedis</taxon>
        <taxon>Chytridiomycetes</taxon>
        <taxon>Chytridiales</taxon>
        <taxon>Chytriomycetaceae</taxon>
        <taxon>Physocladia</taxon>
    </lineage>
</organism>
<evidence type="ECO:0000313" key="2">
    <source>
        <dbReference type="Proteomes" id="UP001211907"/>
    </source>
</evidence>
<evidence type="ECO:0000313" key="1">
    <source>
        <dbReference type="EMBL" id="KAJ3119557.1"/>
    </source>
</evidence>
<dbReference type="Proteomes" id="UP001211907">
    <property type="component" value="Unassembled WGS sequence"/>
</dbReference>
<accession>A0AAD5XFC0</accession>
<dbReference type="AlphaFoldDB" id="A0AAD5XFC0"/>
<dbReference type="EMBL" id="JADGJH010001048">
    <property type="protein sequence ID" value="KAJ3119557.1"/>
    <property type="molecule type" value="Genomic_DNA"/>
</dbReference>
<reference evidence="1" key="1">
    <citation type="submission" date="2020-05" db="EMBL/GenBank/DDBJ databases">
        <title>Phylogenomic resolution of chytrid fungi.</title>
        <authorList>
            <person name="Stajich J.E."/>
            <person name="Amses K."/>
            <person name="Simmons R."/>
            <person name="Seto K."/>
            <person name="Myers J."/>
            <person name="Bonds A."/>
            <person name="Quandt C.A."/>
            <person name="Barry K."/>
            <person name="Liu P."/>
            <person name="Grigoriev I."/>
            <person name="Longcore J.E."/>
            <person name="James T.Y."/>
        </authorList>
    </citation>
    <scope>NUCLEOTIDE SEQUENCE</scope>
    <source>
        <strain evidence="1">JEL0513</strain>
    </source>
</reference>
<protein>
    <submittedName>
        <fullName evidence="1">Uncharacterized protein</fullName>
    </submittedName>
</protein>
<sequence length="88" mass="9966">MARAQIHDNGDELETIRTHIAELEELCDFEFAQQLALSFLTGGMMDKYESTDINLRDAVDPCAKNLQYWQIELDGLDVRLGFGRSGTN</sequence>
<gene>
    <name evidence="1" type="ORF">HK100_000258</name>
</gene>
<keyword evidence="2" id="KW-1185">Reference proteome</keyword>